<sequence>MIGEGFVRHEGLEENSKTVSEHYKRFQENASFYHLSGDPELTPRDFERYQKSQERIQKEIPAFIIQGLKHGDLSARLGMIEVLAQVPEDQQEEIRKKILPTIKEVLDLRRFDNEFLHLLHKTLKLFPLISEQDRVFLINQVFISGSSEARKAVLKYVDKISEPDRAKILNQAFEDKDREVRLAAESIDRPLHNQGGIKWKNQISFIGDKQIMKASKSDQPRLIEQALKDGDMNVRLAAAKCIDKIPKSYRFKLLEQALEDDEVEIRLLATRYIYSVSEKERILLIEQALKGKKITGFSLKNIIGLIEYIQDSQQRKHLIQIRFEQEQRWKTLAKFIPLYTDVQHPFFHKAFSKTGSGTTLLDKVPGTELSLRERVIIRHIDVGPYQEWKRVYEDVEFWKKQGFEYVPIEPIVKASLNPKTYRVDVATRVLQGPPSEIWEMLSGLYAQCIYDQREKIKKALESLGVVHGHTHDNNFIVYFDRDEQGEPILDKPPRVYVIDFDQAVSLGK</sequence>
<dbReference type="EMBL" id="LBWG01000009">
    <property type="protein sequence ID" value="KKR04315.1"/>
    <property type="molecule type" value="Genomic_DNA"/>
</dbReference>
<dbReference type="SUPFAM" id="SSF48371">
    <property type="entry name" value="ARM repeat"/>
    <property type="match status" value="1"/>
</dbReference>
<dbReference type="Proteomes" id="UP000033935">
    <property type="component" value="Unassembled WGS sequence"/>
</dbReference>
<evidence type="ECO:0000313" key="2">
    <source>
        <dbReference type="Proteomes" id="UP000033935"/>
    </source>
</evidence>
<gene>
    <name evidence="1" type="ORF">UT30_C0009G0025</name>
</gene>
<evidence type="ECO:0000313" key="1">
    <source>
        <dbReference type="EMBL" id="KKR04315.1"/>
    </source>
</evidence>
<protein>
    <recommendedName>
        <fullName evidence="3">HEAT repeat domain-containing protein</fullName>
    </recommendedName>
</protein>
<proteinExistence type="predicted"/>
<organism evidence="1 2">
    <name type="scientific">Candidatus Uhrbacteria bacterium GW2011_GWF2_39_13</name>
    <dbReference type="NCBI Taxonomy" id="1618995"/>
    <lineage>
        <taxon>Bacteria</taxon>
        <taxon>Candidatus Uhriibacteriota</taxon>
    </lineage>
</organism>
<dbReference type="InterPro" id="IPR011989">
    <property type="entry name" value="ARM-like"/>
</dbReference>
<evidence type="ECO:0008006" key="3">
    <source>
        <dbReference type="Google" id="ProtNLM"/>
    </source>
</evidence>
<accession>A0A0G0Q1L5</accession>
<dbReference type="Gene3D" id="1.25.10.10">
    <property type="entry name" value="Leucine-rich Repeat Variant"/>
    <property type="match status" value="1"/>
</dbReference>
<name>A0A0G0Q1L5_9BACT</name>
<comment type="caution">
    <text evidence="1">The sequence shown here is derived from an EMBL/GenBank/DDBJ whole genome shotgun (WGS) entry which is preliminary data.</text>
</comment>
<dbReference type="AlphaFoldDB" id="A0A0G0Q1L5"/>
<dbReference type="InterPro" id="IPR016024">
    <property type="entry name" value="ARM-type_fold"/>
</dbReference>
<reference evidence="1 2" key="1">
    <citation type="journal article" date="2015" name="Nature">
        <title>rRNA introns, odd ribosomes, and small enigmatic genomes across a large radiation of phyla.</title>
        <authorList>
            <person name="Brown C.T."/>
            <person name="Hug L.A."/>
            <person name="Thomas B.C."/>
            <person name="Sharon I."/>
            <person name="Castelle C.J."/>
            <person name="Singh A."/>
            <person name="Wilkins M.J."/>
            <person name="Williams K.H."/>
            <person name="Banfield J.F."/>
        </authorList>
    </citation>
    <scope>NUCLEOTIDE SEQUENCE [LARGE SCALE GENOMIC DNA]</scope>
</reference>